<comment type="caution">
    <text evidence="3">The sequence shown here is derived from an EMBL/GenBank/DDBJ whole genome shotgun (WGS) entry which is preliminary data.</text>
</comment>
<dbReference type="EMBL" id="SMLL01000003">
    <property type="protein sequence ID" value="TFZ01209.1"/>
    <property type="molecule type" value="Genomic_DNA"/>
</dbReference>
<evidence type="ECO:0000313" key="4">
    <source>
        <dbReference type="Proteomes" id="UP000297564"/>
    </source>
</evidence>
<feature type="transmembrane region" description="Helical" evidence="1">
    <location>
        <begin position="37"/>
        <end position="56"/>
    </location>
</feature>
<feature type="chain" id="PRO_5021315125" evidence="2">
    <location>
        <begin position="22"/>
        <end position="60"/>
    </location>
</feature>
<evidence type="ECO:0000256" key="2">
    <source>
        <dbReference type="SAM" id="SignalP"/>
    </source>
</evidence>
<gene>
    <name evidence="3" type="ORF">EZ242_07435</name>
</gene>
<dbReference type="AlphaFoldDB" id="A0A4Z0BT78"/>
<keyword evidence="4" id="KW-1185">Reference proteome</keyword>
<reference evidence="3 4" key="1">
    <citation type="submission" date="2019-03" db="EMBL/GenBank/DDBJ databases">
        <title>Ramlibacter rhizophilus CCTCC AB2015357, whole genome shotgun sequence.</title>
        <authorList>
            <person name="Zhang X."/>
            <person name="Feng G."/>
            <person name="Zhu H."/>
        </authorList>
    </citation>
    <scope>NUCLEOTIDE SEQUENCE [LARGE SCALE GENOMIC DNA]</scope>
    <source>
        <strain evidence="3 4">CCTCC AB2015357</strain>
    </source>
</reference>
<evidence type="ECO:0000313" key="3">
    <source>
        <dbReference type="EMBL" id="TFZ01209.1"/>
    </source>
</evidence>
<sequence length="60" mass="6269">MPSLHRLPATALAFLATTASAHEGHGLPGLAHWHPTDAVGLLLVGGLGALAVWYWFGGRK</sequence>
<keyword evidence="1" id="KW-1133">Transmembrane helix</keyword>
<protein>
    <submittedName>
        <fullName evidence="3">Uncharacterized protein</fullName>
    </submittedName>
</protein>
<accession>A0A4Z0BT78</accession>
<keyword evidence="1" id="KW-0812">Transmembrane</keyword>
<feature type="signal peptide" evidence="2">
    <location>
        <begin position="1"/>
        <end position="21"/>
    </location>
</feature>
<keyword evidence="1" id="KW-0472">Membrane</keyword>
<evidence type="ECO:0000256" key="1">
    <source>
        <dbReference type="SAM" id="Phobius"/>
    </source>
</evidence>
<organism evidence="3 4">
    <name type="scientific">Ramlibacter rhizophilus</name>
    <dbReference type="NCBI Taxonomy" id="1781167"/>
    <lineage>
        <taxon>Bacteria</taxon>
        <taxon>Pseudomonadati</taxon>
        <taxon>Pseudomonadota</taxon>
        <taxon>Betaproteobacteria</taxon>
        <taxon>Burkholderiales</taxon>
        <taxon>Comamonadaceae</taxon>
        <taxon>Ramlibacter</taxon>
    </lineage>
</organism>
<dbReference type="Proteomes" id="UP000297564">
    <property type="component" value="Unassembled WGS sequence"/>
</dbReference>
<proteinExistence type="predicted"/>
<keyword evidence="2" id="KW-0732">Signal</keyword>
<name>A0A4Z0BT78_9BURK</name>
<dbReference type="RefSeq" id="WP_135284507.1">
    <property type="nucleotide sequence ID" value="NZ_SMLL01000003.1"/>
</dbReference>